<dbReference type="Proteomes" id="UP001153331">
    <property type="component" value="Unassembled WGS sequence"/>
</dbReference>
<name>A0ACC2IQV0_9PLEO</name>
<comment type="caution">
    <text evidence="1">The sequence shown here is derived from an EMBL/GenBank/DDBJ whole genome shotgun (WGS) entry which is preliminary data.</text>
</comment>
<evidence type="ECO:0000313" key="2">
    <source>
        <dbReference type="Proteomes" id="UP001153331"/>
    </source>
</evidence>
<accession>A0ACC2IQV0</accession>
<reference evidence="1" key="1">
    <citation type="submission" date="2022-11" db="EMBL/GenBank/DDBJ databases">
        <title>Genome Sequence of Boeremia exigua.</title>
        <authorList>
            <person name="Buettner E."/>
        </authorList>
    </citation>
    <scope>NUCLEOTIDE SEQUENCE</scope>
    <source>
        <strain evidence="1">CU02</strain>
    </source>
</reference>
<gene>
    <name evidence="1" type="ORF">OPT61_g1282</name>
</gene>
<organism evidence="1 2">
    <name type="scientific">Boeremia exigua</name>
    <dbReference type="NCBI Taxonomy" id="749465"/>
    <lineage>
        <taxon>Eukaryota</taxon>
        <taxon>Fungi</taxon>
        <taxon>Dikarya</taxon>
        <taxon>Ascomycota</taxon>
        <taxon>Pezizomycotina</taxon>
        <taxon>Dothideomycetes</taxon>
        <taxon>Pleosporomycetidae</taxon>
        <taxon>Pleosporales</taxon>
        <taxon>Pleosporineae</taxon>
        <taxon>Didymellaceae</taxon>
        <taxon>Boeremia</taxon>
    </lineage>
</organism>
<protein>
    <submittedName>
        <fullName evidence="1">Uncharacterized protein</fullName>
    </submittedName>
</protein>
<evidence type="ECO:0000313" key="1">
    <source>
        <dbReference type="EMBL" id="KAJ8117521.1"/>
    </source>
</evidence>
<sequence>MPLYHGLRKFVTEQDEVVRSGAFDLDSQSRYLLGFDKEGEKALPLKRYIRRLWLAFQSGKSLHPKYFFDKMAEDFSKEINELANGLAKDPLKLSAELWKDALDLVGESCRERGFLEEVVDTLLITRRWGDALWGDRRFSNAVLFNAKPEPGHDTPPGVAKRQGSVSLVPPKVSTETLTVSPRISLAVRQWLAADIQERILRKQRDKDVPRVDAPDPKQRRISLAAMGPTEEERETSAPPELPLQSPGEQSRAVNVLPVQVKAENDTQPLTRRALERLAAGPSTTRQRTKTTTVERSATHAGIPTPIPSSSHMSPAAIVAERSSITTRSATKRKHDDEQSAPRKRARSRQDSTSQPTCKPSSHKQTSTPVGLERGQSTRSNVVSNVNPQEEDAAANHNRAPTPTLPIAGQESREGLGVTSRDPTRSSTPGNRQPQGLFDGQATSDSVPPAPVSPRTSHPNTQGEKSIASPAPSPISPRASHSNVQAEKSIASPAPSVCTKWSLADEDTAGVEDKTARPRTRPSTNRTGSPRAPSTPQNQVLTPEASLANSTTSKSLANPEPIAARSTKFSNEFANDMESAEHRPNHKHDEVPAIVHLPSSASGRKTSQEPFSETNEKPARSVYTPECVSQFGSADLERNAQSDNFTVCSDEAKEGVSEESPDCLEDDLGIFSNLMRELRYEARAKNDENERTTNAASSRTVPGQGSDSHQYQYSVVGGDESYPNLDPPAAASPQKNVSTVCEASLATESFLEELQTDHSEDDGPNRPSCRIPEETALLPSHCDKVMEQDQRRNGQEVTSETASELNNAFVSTHSHEVPREALCLTSPVLYKDNHNVSVSSQHATSHSETPPALIAPFPPGTRPDPPRCTQCRHSLEKTVDVMKDQRGYAQWKKVCIYCRGLSGHRSLPCHCYTCQHASKEVLVEVSTQATLVADQDCTSLAEHIQPLTTPATAEPTFKSPPWLDPGLDEALIGSSQDSPIDLTASSGAIAPQNGNGSDRPSDQSVAESPLMNVPELSSLEPDTSMIGHEHTLQSTSPEQTPQPSDSSSVLNTSPVPTTPQRKRVYLNNRNPSGLQDSIRPRQQQSRGALFEREPHVDVSRPFDSPITPPATVRGDYEPHDVSQVPNQNSSRPAPLGRFVPGRASPRANALSRMAHSLEFIFNGSIDVNKVLDWMFPNIEHEFLLKMREVQEPDKTHSAKPMNDLLRITGTLRELRMLSLVPKLPNTFDRNAARVSNDGLESSRLEQLNSWITSTASSGAMAEFIRLLALCHDLILLTGEMVRQEPNIPDHNLYLEIIEIYDKQLQYIQEAYSVDGEIFSRHHIPAASAYTTPQNAPLPHECVANASTSWSLPRIGTVFEGTSDLMQLPPIKRDSHFNTQHESRGEGRGSITNNQGKGQPLEPRLTR</sequence>
<proteinExistence type="predicted"/>
<dbReference type="EMBL" id="JAPHNI010000049">
    <property type="protein sequence ID" value="KAJ8117521.1"/>
    <property type="molecule type" value="Genomic_DNA"/>
</dbReference>
<keyword evidence="2" id="KW-1185">Reference proteome</keyword>